<feature type="domain" description="VPS9" evidence="3">
    <location>
        <begin position="547"/>
        <end position="689"/>
    </location>
</feature>
<dbReference type="SUPFAM" id="SSF109993">
    <property type="entry name" value="VPS9 domain"/>
    <property type="match status" value="1"/>
</dbReference>
<dbReference type="InterPro" id="IPR051248">
    <property type="entry name" value="UPF0507/Ank_repeat_27"/>
</dbReference>
<protein>
    <submittedName>
        <fullName evidence="4">Alsin</fullName>
    </submittedName>
</protein>
<dbReference type="PANTHER" id="PTHR24170:SF3">
    <property type="entry name" value="CHROMOSOME UNDETERMINED SCAFFOLD_166, WHOLE GENOME SHOTGUN SEQUENCE"/>
    <property type="match status" value="1"/>
</dbReference>
<dbReference type="Proteomes" id="UP001150062">
    <property type="component" value="Unassembled WGS sequence"/>
</dbReference>
<dbReference type="SMART" id="SM00167">
    <property type="entry name" value="VPS9"/>
    <property type="match status" value="1"/>
</dbReference>
<evidence type="ECO:0000313" key="5">
    <source>
        <dbReference type="Proteomes" id="UP001150062"/>
    </source>
</evidence>
<keyword evidence="5" id="KW-1185">Reference proteome</keyword>
<proteinExistence type="predicted"/>
<dbReference type="EMBL" id="JAOAOG010000242">
    <property type="protein sequence ID" value="KAJ6236943.1"/>
    <property type="molecule type" value="Genomic_DNA"/>
</dbReference>
<feature type="transmembrane region" description="Helical" evidence="2">
    <location>
        <begin position="21"/>
        <end position="40"/>
    </location>
</feature>
<feature type="compositionally biased region" description="Low complexity" evidence="1">
    <location>
        <begin position="369"/>
        <end position="391"/>
    </location>
</feature>
<keyword evidence="2" id="KW-1133">Transmembrane helix</keyword>
<evidence type="ECO:0000313" key="4">
    <source>
        <dbReference type="EMBL" id="KAJ6236943.1"/>
    </source>
</evidence>
<dbReference type="InterPro" id="IPR003123">
    <property type="entry name" value="VPS9"/>
</dbReference>
<feature type="region of interest" description="Disordered" evidence="1">
    <location>
        <begin position="200"/>
        <end position="301"/>
    </location>
</feature>
<keyword evidence="2" id="KW-0472">Membrane</keyword>
<feature type="compositionally biased region" description="Low complexity" evidence="1">
    <location>
        <begin position="252"/>
        <end position="263"/>
    </location>
</feature>
<reference evidence="4" key="1">
    <citation type="submission" date="2022-08" db="EMBL/GenBank/DDBJ databases">
        <title>Novel sulfate-reducing endosymbionts in the free-living metamonad Anaeramoeba.</title>
        <authorList>
            <person name="Jerlstrom-Hultqvist J."/>
            <person name="Cepicka I."/>
            <person name="Gallot-Lavallee L."/>
            <person name="Salas-Leiva D."/>
            <person name="Curtis B.A."/>
            <person name="Zahonova K."/>
            <person name="Pipaliya S."/>
            <person name="Dacks J."/>
            <person name="Roger A.J."/>
        </authorList>
    </citation>
    <scope>NUCLEOTIDE SEQUENCE</scope>
    <source>
        <strain evidence="4">Schooner1</strain>
    </source>
</reference>
<feature type="compositionally biased region" description="Acidic residues" evidence="1">
    <location>
        <begin position="220"/>
        <end position="233"/>
    </location>
</feature>
<sequence length="689" mass="82011">MLITIYSTNLHGTSKKIDYKMAVFLKLFFTSLEPLGFIVLQRAIFTTKHILLFTSNSIIFEKYTEKNFELLHRQVDNNFQKGSFQQYSYSDVCQILIDNNKLVIKFQKSQPISFEHDSKLYIANELSIRCDLFNKRFVNNESNKENMLIRKAIFPAIPKKHFGSFFENEKEEKKKILFFNNKTNKEELFQELKEELESYQKKTRNKKKEKESSFENGSEISEEEEEEEEDEEKVENKTILQNRKEIKLLDKNNLSSGSGSESGNETKDKNKNEKENQNDEENENEKEKENHNVNKKGRKNINISKTEKDKFKDVHDFFNRYFVLLTSKCQNKKIHSFDEYLKNDFTIENYLNPFCDTSETSEEIQNMNLENNNTRSNNTLHNLSLTGNNKKNNADHNHKDNNKKSSVQKYSFDEYKKKISKFEFFNCSFRYNLCINNLDFFQIKIILNEIIFQKDQSIFNTIIEFYKNFSIEGNNYERKKQFILNNKKKLLERIINNHFSEFLILLKYKYNKNKARRIILKIINDRLIELLVIPQYTKLIKIFDSKSKFEKEKNNMIKEYFKNNITQENVKIPVKLISKLKYKNARNYIKKICNVSLPIKKLKIFSKIGDLITQEVENQNLKISSLNTDAYISIFLYIILKTDIPNFYFHCTYTENFVDSAYLKEKEGFFLVNILTAVNYILNHASIEN</sequence>
<feature type="compositionally biased region" description="Basic and acidic residues" evidence="1">
    <location>
        <begin position="392"/>
        <end position="403"/>
    </location>
</feature>
<evidence type="ECO:0000256" key="1">
    <source>
        <dbReference type="SAM" id="MobiDB-lite"/>
    </source>
</evidence>
<organism evidence="4 5">
    <name type="scientific">Anaeramoeba flamelloides</name>
    <dbReference type="NCBI Taxonomy" id="1746091"/>
    <lineage>
        <taxon>Eukaryota</taxon>
        <taxon>Metamonada</taxon>
        <taxon>Anaeramoebidae</taxon>
        <taxon>Anaeramoeba</taxon>
    </lineage>
</organism>
<evidence type="ECO:0000256" key="2">
    <source>
        <dbReference type="SAM" id="Phobius"/>
    </source>
</evidence>
<evidence type="ECO:0000259" key="3">
    <source>
        <dbReference type="PROSITE" id="PS51205"/>
    </source>
</evidence>
<dbReference type="PANTHER" id="PTHR24170">
    <property type="entry name" value="ANKYRIN REPEAT DOMAIN-CONTAINING PROTEIN 27"/>
    <property type="match status" value="1"/>
</dbReference>
<keyword evidence="2" id="KW-0812">Transmembrane</keyword>
<dbReference type="Pfam" id="PF02204">
    <property type="entry name" value="VPS9"/>
    <property type="match status" value="1"/>
</dbReference>
<feature type="region of interest" description="Disordered" evidence="1">
    <location>
        <begin position="369"/>
        <end position="404"/>
    </location>
</feature>
<gene>
    <name evidence="4" type="ORF">M0813_27688</name>
</gene>
<dbReference type="InterPro" id="IPR037191">
    <property type="entry name" value="VPS9_dom_sf"/>
</dbReference>
<dbReference type="PROSITE" id="PS51205">
    <property type="entry name" value="VPS9"/>
    <property type="match status" value="1"/>
</dbReference>
<comment type="caution">
    <text evidence="4">The sequence shown here is derived from an EMBL/GenBank/DDBJ whole genome shotgun (WGS) entry which is preliminary data.</text>
</comment>
<accession>A0ABQ8XYP1</accession>
<feature type="compositionally biased region" description="Basic and acidic residues" evidence="1">
    <location>
        <begin position="264"/>
        <end position="277"/>
    </location>
</feature>
<dbReference type="Gene3D" id="1.20.1050.80">
    <property type="entry name" value="VPS9 domain"/>
    <property type="match status" value="1"/>
</dbReference>
<name>A0ABQ8XYP1_9EUKA</name>